<feature type="compositionally biased region" description="Polar residues" evidence="4">
    <location>
        <begin position="32"/>
        <end position="44"/>
    </location>
</feature>
<accession>A0A9N9DLM3</accession>
<dbReference type="SUPFAM" id="SSF57850">
    <property type="entry name" value="RING/U-box"/>
    <property type="match status" value="1"/>
</dbReference>
<keyword evidence="2" id="KW-0863">Zinc-finger</keyword>
<keyword evidence="8" id="KW-1185">Reference proteome</keyword>
<organism evidence="7 8">
    <name type="scientific">Paraglomus brasilianum</name>
    <dbReference type="NCBI Taxonomy" id="144538"/>
    <lineage>
        <taxon>Eukaryota</taxon>
        <taxon>Fungi</taxon>
        <taxon>Fungi incertae sedis</taxon>
        <taxon>Mucoromycota</taxon>
        <taxon>Glomeromycotina</taxon>
        <taxon>Glomeromycetes</taxon>
        <taxon>Paraglomerales</taxon>
        <taxon>Paraglomeraceae</taxon>
        <taxon>Paraglomus</taxon>
    </lineage>
</organism>
<keyword evidence="5" id="KW-0812">Transmembrane</keyword>
<dbReference type="Proteomes" id="UP000789739">
    <property type="component" value="Unassembled WGS sequence"/>
</dbReference>
<dbReference type="OrthoDB" id="264354at2759"/>
<proteinExistence type="predicted"/>
<gene>
    <name evidence="7" type="ORF">PBRASI_LOCUS9871</name>
</gene>
<dbReference type="InterPro" id="IPR013083">
    <property type="entry name" value="Znf_RING/FYVE/PHD"/>
</dbReference>
<comment type="caution">
    <text evidence="7">The sequence shown here is derived from an EMBL/GenBank/DDBJ whole genome shotgun (WGS) entry which is preliminary data.</text>
</comment>
<evidence type="ECO:0000256" key="1">
    <source>
        <dbReference type="ARBA" id="ARBA00022723"/>
    </source>
</evidence>
<evidence type="ECO:0000313" key="7">
    <source>
        <dbReference type="EMBL" id="CAG8642936.1"/>
    </source>
</evidence>
<evidence type="ECO:0000259" key="6">
    <source>
        <dbReference type="PROSITE" id="PS51292"/>
    </source>
</evidence>
<feature type="domain" description="RING-CH-type" evidence="6">
    <location>
        <begin position="77"/>
        <end position="172"/>
    </location>
</feature>
<dbReference type="AlphaFoldDB" id="A0A9N9DLM3"/>
<name>A0A9N9DLM3_9GLOM</name>
<dbReference type="PROSITE" id="PS51292">
    <property type="entry name" value="ZF_RING_CH"/>
    <property type="match status" value="1"/>
</dbReference>
<dbReference type="PANTHER" id="PTHR46347">
    <property type="entry name" value="RING/FYVE/PHD ZINC FINGER SUPERFAMILY PROTEIN"/>
    <property type="match status" value="1"/>
</dbReference>
<evidence type="ECO:0000256" key="5">
    <source>
        <dbReference type="SAM" id="Phobius"/>
    </source>
</evidence>
<keyword evidence="3" id="KW-0862">Zinc</keyword>
<dbReference type="InterPro" id="IPR011016">
    <property type="entry name" value="Znf_RING-CH"/>
</dbReference>
<dbReference type="Gene3D" id="3.30.40.10">
    <property type="entry name" value="Zinc/RING finger domain, C3HC4 (zinc finger)"/>
    <property type="match status" value="1"/>
</dbReference>
<evidence type="ECO:0000256" key="4">
    <source>
        <dbReference type="SAM" id="MobiDB-lite"/>
    </source>
</evidence>
<dbReference type="SMART" id="SM00744">
    <property type="entry name" value="RINGv"/>
    <property type="match status" value="1"/>
</dbReference>
<feature type="transmembrane region" description="Helical" evidence="5">
    <location>
        <begin position="233"/>
        <end position="256"/>
    </location>
</feature>
<keyword evidence="5" id="KW-0472">Membrane</keyword>
<keyword evidence="5" id="KW-1133">Transmembrane helix</keyword>
<feature type="compositionally biased region" description="Low complexity" evidence="4">
    <location>
        <begin position="1"/>
        <end position="16"/>
    </location>
</feature>
<sequence>MQKSSSLSSTATSIPSHHCSNDVNIREHSRTNTDSGPNPRNTQSTECNRYIETESMSVVPLDIESGLNKDAEFASTRNRETLKICRLCHKNNNFSETQPTHSLFLSHVVSSPLSSSTLISPCKCRTSHHYVHIGCLEQWQNTQTSSCNYTVNNNSQPVSFPCEKCGFKYGLYRPKLAKIVLHWTSKQFYTTILLLFAVLLASIIAHFVIKFLITNGMHDPAILSLNEPTPVFSLSPLDFIGGVCIISLIGFVYLALETRYSSSSSVLFLCMPLTCCATSDQAEGIRANNCANGNAGCGIVIITTGLILLASLIVYGLFGAVFGAYILANRVVEWLMELMSGWIVEVGK</sequence>
<evidence type="ECO:0000256" key="3">
    <source>
        <dbReference type="ARBA" id="ARBA00022833"/>
    </source>
</evidence>
<feature type="transmembrane region" description="Helical" evidence="5">
    <location>
        <begin position="188"/>
        <end position="213"/>
    </location>
</feature>
<keyword evidence="1" id="KW-0479">Metal-binding</keyword>
<dbReference type="GO" id="GO:0008270">
    <property type="term" value="F:zinc ion binding"/>
    <property type="evidence" value="ECO:0007669"/>
    <property type="project" value="UniProtKB-KW"/>
</dbReference>
<protein>
    <submittedName>
        <fullName evidence="7">10238_t:CDS:1</fullName>
    </submittedName>
</protein>
<reference evidence="7" key="1">
    <citation type="submission" date="2021-06" db="EMBL/GenBank/DDBJ databases">
        <authorList>
            <person name="Kallberg Y."/>
            <person name="Tangrot J."/>
            <person name="Rosling A."/>
        </authorList>
    </citation>
    <scope>NUCLEOTIDE SEQUENCE</scope>
    <source>
        <strain evidence="7">BR232B</strain>
    </source>
</reference>
<evidence type="ECO:0000256" key="2">
    <source>
        <dbReference type="ARBA" id="ARBA00022771"/>
    </source>
</evidence>
<evidence type="ECO:0000313" key="8">
    <source>
        <dbReference type="Proteomes" id="UP000789739"/>
    </source>
</evidence>
<dbReference type="Pfam" id="PF12906">
    <property type="entry name" value="RINGv"/>
    <property type="match status" value="1"/>
</dbReference>
<dbReference type="PANTHER" id="PTHR46347:SF1">
    <property type="entry name" value="RING_FYVE_PHD ZINC FINGER SUPERFAMILY PROTEIN"/>
    <property type="match status" value="1"/>
</dbReference>
<feature type="transmembrane region" description="Helical" evidence="5">
    <location>
        <begin position="306"/>
        <end position="328"/>
    </location>
</feature>
<feature type="region of interest" description="Disordered" evidence="4">
    <location>
        <begin position="1"/>
        <end position="44"/>
    </location>
</feature>
<dbReference type="EMBL" id="CAJVPI010002410">
    <property type="protein sequence ID" value="CAG8642936.1"/>
    <property type="molecule type" value="Genomic_DNA"/>
</dbReference>